<sequence>MKKISPWIAAATAAVLLASCSSGGNGTEPSASPDASETSNGATEDKEPVTLVVWESPDGHDEVIKQAGEAYTAKNPHVTIEYKAVELGDAKTQIALDGPAGVGADIFAAPSDNAGDLAAAGHILAIANPDALKAELVEAAIANATSGGTLYGVPVTVDTYALFYNKDLIDEPPTTWEGVIEFSKEFNAENSGKYGFVMQPNFYYTAPFLFGGDSLLFGDSGSDPETPNTNSEAAIAGMEELVALREVLNVAADDLDTATVDALFSGGQAAMHVSGPWNISVFAEAGVNYGIAPLPARAGSDTPSGGFSNSRTMYVSAYSKHPEEAQDFAAFLASPDMLSLAYGLTGSIPAAEIQIDSEATLGIVKQGEYAFPTPAIPEMGAVWAAMDAAVANIWNGADIKKELDAATEVILNQ</sequence>
<evidence type="ECO:0000256" key="6">
    <source>
        <dbReference type="SAM" id="MobiDB-lite"/>
    </source>
</evidence>
<dbReference type="Proteomes" id="UP001597391">
    <property type="component" value="Unassembled WGS sequence"/>
</dbReference>
<dbReference type="Gene3D" id="3.40.190.10">
    <property type="entry name" value="Periplasmic binding protein-like II"/>
    <property type="match status" value="2"/>
</dbReference>
<gene>
    <name evidence="8" type="ORF">ACFSYH_08320</name>
</gene>
<dbReference type="RefSeq" id="WP_377466441.1">
    <property type="nucleotide sequence ID" value="NZ_JBHUOP010000003.1"/>
</dbReference>
<organism evidence="8 9">
    <name type="scientific">Populibacterium corticicola</name>
    <dbReference type="NCBI Taxonomy" id="1812826"/>
    <lineage>
        <taxon>Bacteria</taxon>
        <taxon>Bacillati</taxon>
        <taxon>Actinomycetota</taxon>
        <taxon>Actinomycetes</taxon>
        <taxon>Micrococcales</taxon>
        <taxon>Jonesiaceae</taxon>
        <taxon>Populibacterium</taxon>
    </lineage>
</organism>
<evidence type="ECO:0000256" key="1">
    <source>
        <dbReference type="ARBA" id="ARBA00008520"/>
    </source>
</evidence>
<keyword evidence="9" id="KW-1185">Reference proteome</keyword>
<name>A0ABW5XFN8_9MICO</name>
<evidence type="ECO:0000256" key="3">
    <source>
        <dbReference type="ARBA" id="ARBA00022597"/>
    </source>
</evidence>
<dbReference type="InterPro" id="IPR006059">
    <property type="entry name" value="SBP"/>
</dbReference>
<dbReference type="EMBL" id="JBHUOP010000003">
    <property type="protein sequence ID" value="MFD2840574.1"/>
    <property type="molecule type" value="Genomic_DNA"/>
</dbReference>
<comment type="similarity">
    <text evidence="1">Belongs to the bacterial solute-binding protein 1 family.</text>
</comment>
<evidence type="ECO:0000313" key="8">
    <source>
        <dbReference type="EMBL" id="MFD2840574.1"/>
    </source>
</evidence>
<dbReference type="PANTHER" id="PTHR30061">
    <property type="entry name" value="MALTOSE-BINDING PERIPLASMIC PROTEIN"/>
    <property type="match status" value="1"/>
</dbReference>
<keyword evidence="2" id="KW-0813">Transport</keyword>
<dbReference type="InterPro" id="IPR006060">
    <property type="entry name" value="Maltose/Cyclodextrin-bd"/>
</dbReference>
<dbReference type="CDD" id="cd13586">
    <property type="entry name" value="PBP2_Maltose_binding_like"/>
    <property type="match status" value="1"/>
</dbReference>
<evidence type="ECO:0000256" key="5">
    <source>
        <dbReference type="ARBA" id="ARBA00030303"/>
    </source>
</evidence>
<comment type="caution">
    <text evidence="8">The sequence shown here is derived from an EMBL/GenBank/DDBJ whole genome shotgun (WGS) entry which is preliminary data.</text>
</comment>
<dbReference type="SUPFAM" id="SSF53850">
    <property type="entry name" value="Periplasmic binding protein-like II"/>
    <property type="match status" value="1"/>
</dbReference>
<evidence type="ECO:0000256" key="4">
    <source>
        <dbReference type="ARBA" id="ARBA00022729"/>
    </source>
</evidence>
<feature type="compositionally biased region" description="Polar residues" evidence="6">
    <location>
        <begin position="22"/>
        <end position="42"/>
    </location>
</feature>
<feature type="chain" id="PRO_5045144166" description="Maltodextrin-binding protein" evidence="7">
    <location>
        <begin position="25"/>
        <end position="413"/>
    </location>
</feature>
<feature type="signal peptide" evidence="7">
    <location>
        <begin position="1"/>
        <end position="24"/>
    </location>
</feature>
<evidence type="ECO:0000256" key="2">
    <source>
        <dbReference type="ARBA" id="ARBA00022448"/>
    </source>
</evidence>
<protein>
    <recommendedName>
        <fullName evidence="5">Maltodextrin-binding protein</fullName>
    </recommendedName>
</protein>
<dbReference type="PROSITE" id="PS01037">
    <property type="entry name" value="SBP_BACTERIAL_1"/>
    <property type="match status" value="1"/>
</dbReference>
<dbReference type="PRINTS" id="PR00181">
    <property type="entry name" value="MALTOSEBP"/>
</dbReference>
<accession>A0ABW5XFN8</accession>
<dbReference type="PROSITE" id="PS51257">
    <property type="entry name" value="PROKAR_LIPOPROTEIN"/>
    <property type="match status" value="1"/>
</dbReference>
<dbReference type="Pfam" id="PF13416">
    <property type="entry name" value="SBP_bac_8"/>
    <property type="match status" value="1"/>
</dbReference>
<dbReference type="PANTHER" id="PTHR30061:SF50">
    <property type="entry name" value="MALTOSE_MALTODEXTRIN-BINDING PERIPLASMIC PROTEIN"/>
    <property type="match status" value="1"/>
</dbReference>
<proteinExistence type="inferred from homology"/>
<evidence type="ECO:0000256" key="7">
    <source>
        <dbReference type="SAM" id="SignalP"/>
    </source>
</evidence>
<keyword evidence="4 7" id="KW-0732">Signal</keyword>
<feature type="region of interest" description="Disordered" evidence="6">
    <location>
        <begin position="22"/>
        <end position="46"/>
    </location>
</feature>
<evidence type="ECO:0000313" key="9">
    <source>
        <dbReference type="Proteomes" id="UP001597391"/>
    </source>
</evidence>
<dbReference type="InterPro" id="IPR006061">
    <property type="entry name" value="SBP_1_CS"/>
</dbReference>
<reference evidence="9" key="1">
    <citation type="journal article" date="2019" name="Int. J. Syst. Evol. Microbiol.">
        <title>The Global Catalogue of Microorganisms (GCM) 10K type strain sequencing project: providing services to taxonomists for standard genome sequencing and annotation.</title>
        <authorList>
            <consortium name="The Broad Institute Genomics Platform"/>
            <consortium name="The Broad Institute Genome Sequencing Center for Infectious Disease"/>
            <person name="Wu L."/>
            <person name="Ma J."/>
        </authorList>
    </citation>
    <scope>NUCLEOTIDE SEQUENCE [LARGE SCALE GENOMIC DNA]</scope>
    <source>
        <strain evidence="9">KCTC 33576</strain>
    </source>
</reference>
<keyword evidence="3" id="KW-0762">Sugar transport</keyword>